<organism evidence="4 5">
    <name type="scientific">Thermoproteota archaeon</name>
    <dbReference type="NCBI Taxonomy" id="2056631"/>
    <lineage>
        <taxon>Archaea</taxon>
        <taxon>Thermoproteota</taxon>
    </lineage>
</organism>
<gene>
    <name evidence="3" type="ORF">DRJ31_00495</name>
    <name evidence="4" type="ORF">DRJ33_01045</name>
</gene>
<dbReference type="InterPro" id="IPR006016">
    <property type="entry name" value="UspA"/>
</dbReference>
<protein>
    <submittedName>
        <fullName evidence="4">Universal stress protein</fullName>
    </submittedName>
</protein>
<evidence type="ECO:0000313" key="6">
    <source>
        <dbReference type="Proteomes" id="UP000278475"/>
    </source>
</evidence>
<name>A0A497F1U1_9CREN</name>
<dbReference type="CDD" id="cd00293">
    <property type="entry name" value="USP-like"/>
    <property type="match status" value="1"/>
</dbReference>
<dbReference type="EMBL" id="QMQV01000002">
    <property type="protein sequence ID" value="RLE50661.1"/>
    <property type="molecule type" value="Genomic_DNA"/>
</dbReference>
<comment type="caution">
    <text evidence="4">The sequence shown here is derived from an EMBL/GenBank/DDBJ whole genome shotgun (WGS) entry which is preliminary data.</text>
</comment>
<dbReference type="AlphaFoldDB" id="A0A497F1U1"/>
<dbReference type="Gene3D" id="3.40.50.620">
    <property type="entry name" value="HUPs"/>
    <property type="match status" value="1"/>
</dbReference>
<reference evidence="5 6" key="1">
    <citation type="submission" date="2018-06" db="EMBL/GenBank/DDBJ databases">
        <title>Extensive metabolic versatility and redundancy in microbially diverse, dynamic hydrothermal sediments.</title>
        <authorList>
            <person name="Dombrowski N."/>
            <person name="Teske A."/>
            <person name="Baker B.J."/>
        </authorList>
    </citation>
    <scope>NUCLEOTIDE SEQUENCE [LARGE SCALE GENOMIC DNA]</scope>
    <source>
        <strain evidence="4">B34_G17</strain>
        <strain evidence="3">B66_G16</strain>
    </source>
</reference>
<dbReference type="PANTHER" id="PTHR46268:SF6">
    <property type="entry name" value="UNIVERSAL STRESS PROTEIN UP12"/>
    <property type="match status" value="1"/>
</dbReference>
<dbReference type="PRINTS" id="PR01438">
    <property type="entry name" value="UNVRSLSTRESS"/>
</dbReference>
<evidence type="ECO:0000256" key="1">
    <source>
        <dbReference type="ARBA" id="ARBA00008791"/>
    </source>
</evidence>
<evidence type="ECO:0000313" key="4">
    <source>
        <dbReference type="EMBL" id="RLE53417.1"/>
    </source>
</evidence>
<dbReference type="InterPro" id="IPR014729">
    <property type="entry name" value="Rossmann-like_a/b/a_fold"/>
</dbReference>
<sequence>MGKVVFSKIIVGYDGSSHSDKALDLAIEIAKRFNSKIALIHVVPYTYVGRASEEDIRKGEEVLKKGVEKLKEAGIEYESRLVEGDPAEKMAEIASSEGYDAIIVGSRGLGGFKELLLGSVSHKLTHHAKCTVIITR</sequence>
<dbReference type="EMBL" id="QMQX01000011">
    <property type="protein sequence ID" value="RLE53417.1"/>
    <property type="molecule type" value="Genomic_DNA"/>
</dbReference>
<evidence type="ECO:0000313" key="3">
    <source>
        <dbReference type="EMBL" id="RLE50661.1"/>
    </source>
</evidence>
<dbReference type="Pfam" id="PF00582">
    <property type="entry name" value="Usp"/>
    <property type="match status" value="1"/>
</dbReference>
<dbReference type="InterPro" id="IPR006015">
    <property type="entry name" value="Universal_stress_UspA"/>
</dbReference>
<dbReference type="Proteomes" id="UP000272051">
    <property type="component" value="Unassembled WGS sequence"/>
</dbReference>
<evidence type="ECO:0000313" key="5">
    <source>
        <dbReference type="Proteomes" id="UP000272051"/>
    </source>
</evidence>
<dbReference type="PANTHER" id="PTHR46268">
    <property type="entry name" value="STRESS RESPONSE PROTEIN NHAX"/>
    <property type="match status" value="1"/>
</dbReference>
<accession>A0A497F1U1</accession>
<feature type="domain" description="UspA" evidence="2">
    <location>
        <begin position="7"/>
        <end position="136"/>
    </location>
</feature>
<proteinExistence type="inferred from homology"/>
<comment type="similarity">
    <text evidence="1">Belongs to the universal stress protein A family.</text>
</comment>
<dbReference type="SUPFAM" id="SSF52402">
    <property type="entry name" value="Adenine nucleotide alpha hydrolases-like"/>
    <property type="match status" value="1"/>
</dbReference>
<dbReference type="Proteomes" id="UP000278475">
    <property type="component" value="Unassembled WGS sequence"/>
</dbReference>
<evidence type="ECO:0000259" key="2">
    <source>
        <dbReference type="Pfam" id="PF00582"/>
    </source>
</evidence>